<dbReference type="InterPro" id="IPR001623">
    <property type="entry name" value="DnaJ_domain"/>
</dbReference>
<evidence type="ECO:0000259" key="8">
    <source>
        <dbReference type="PROSITE" id="PS52015"/>
    </source>
</evidence>
<dbReference type="InterPro" id="IPR050817">
    <property type="entry name" value="DjlA_DnaK_co-chaperone"/>
</dbReference>
<dbReference type="EMBL" id="BMWW01000002">
    <property type="protein sequence ID" value="GGY82512.1"/>
    <property type="molecule type" value="Genomic_DNA"/>
</dbReference>
<feature type="domain" description="TonB C-terminal" evidence="8">
    <location>
        <begin position="309"/>
        <end position="399"/>
    </location>
</feature>
<dbReference type="Gene3D" id="3.30.1150.10">
    <property type="match status" value="1"/>
</dbReference>
<dbReference type="Proteomes" id="UP000619512">
    <property type="component" value="Unassembled WGS sequence"/>
</dbReference>
<feature type="domain" description="J" evidence="7">
    <location>
        <begin position="6"/>
        <end position="71"/>
    </location>
</feature>
<feature type="region of interest" description="Disordered" evidence="5">
    <location>
        <begin position="228"/>
        <end position="302"/>
    </location>
</feature>
<evidence type="ECO:0000256" key="6">
    <source>
        <dbReference type="SAM" id="Phobius"/>
    </source>
</evidence>
<comment type="subcellular location">
    <subcellularLocation>
        <location evidence="1">Membrane</location>
        <topology evidence="1">Single-pass membrane protein</topology>
    </subcellularLocation>
</comment>
<dbReference type="CDD" id="cd06257">
    <property type="entry name" value="DnaJ"/>
    <property type="match status" value="1"/>
</dbReference>
<dbReference type="Gene3D" id="1.10.287.110">
    <property type="entry name" value="DnaJ domain"/>
    <property type="match status" value="1"/>
</dbReference>
<dbReference type="EMBL" id="CP038026">
    <property type="protein sequence ID" value="QBQ38497.1"/>
    <property type="molecule type" value="Genomic_DNA"/>
</dbReference>
<gene>
    <name evidence="10" type="ORF">E1742_21670</name>
    <name evidence="9" type="ORF">GCM10007388_14320</name>
</gene>
<keyword evidence="2 6" id="KW-0812">Transmembrane</keyword>
<dbReference type="PROSITE" id="PS52015">
    <property type="entry name" value="TONB_CTD"/>
    <property type="match status" value="1"/>
</dbReference>
<feature type="transmembrane region" description="Helical" evidence="6">
    <location>
        <begin position="116"/>
        <end position="136"/>
    </location>
</feature>
<dbReference type="Proteomes" id="UP000294359">
    <property type="component" value="Chromosome"/>
</dbReference>
<keyword evidence="11" id="KW-1185">Reference proteome</keyword>
<dbReference type="PROSITE" id="PS50076">
    <property type="entry name" value="DNAJ_2"/>
    <property type="match status" value="1"/>
</dbReference>
<dbReference type="InterPro" id="IPR036869">
    <property type="entry name" value="J_dom_sf"/>
</dbReference>
<name>A0A4P7BJZ8_9BURK</name>
<dbReference type="Pfam" id="PF03544">
    <property type="entry name" value="TonB_C"/>
    <property type="match status" value="1"/>
</dbReference>
<dbReference type="NCBIfam" id="TIGR01352">
    <property type="entry name" value="tonB_Cterm"/>
    <property type="match status" value="1"/>
</dbReference>
<dbReference type="InterPro" id="IPR037682">
    <property type="entry name" value="TonB_C"/>
</dbReference>
<reference evidence="9" key="1">
    <citation type="journal article" date="2014" name="Int. J. Syst. Evol. Microbiol.">
        <title>Complete genome sequence of Corynebacterium casei LMG S-19264T (=DSM 44701T), isolated from a smear-ripened cheese.</title>
        <authorList>
            <consortium name="US DOE Joint Genome Institute (JGI-PGF)"/>
            <person name="Walter F."/>
            <person name="Albersmeier A."/>
            <person name="Kalinowski J."/>
            <person name="Ruckert C."/>
        </authorList>
    </citation>
    <scope>NUCLEOTIDE SEQUENCE</scope>
    <source>
        <strain evidence="9">KCTC 12344</strain>
    </source>
</reference>
<dbReference type="InterPro" id="IPR006260">
    <property type="entry name" value="TonB/TolA_C"/>
</dbReference>
<dbReference type="PRINTS" id="PR00625">
    <property type="entry name" value="JDOMAIN"/>
</dbReference>
<evidence type="ECO:0000313" key="11">
    <source>
        <dbReference type="Proteomes" id="UP000294359"/>
    </source>
</evidence>
<dbReference type="RefSeq" id="WP_134387198.1">
    <property type="nucleotide sequence ID" value="NZ_BMWW01000002.1"/>
</dbReference>
<evidence type="ECO:0000256" key="2">
    <source>
        <dbReference type="ARBA" id="ARBA00022692"/>
    </source>
</evidence>
<dbReference type="Pfam" id="PF00226">
    <property type="entry name" value="DnaJ"/>
    <property type="match status" value="1"/>
</dbReference>
<organism evidence="9 12">
    <name type="scientific">Pseudoduganella plicata</name>
    <dbReference type="NCBI Taxonomy" id="321984"/>
    <lineage>
        <taxon>Bacteria</taxon>
        <taxon>Pseudomonadati</taxon>
        <taxon>Pseudomonadota</taxon>
        <taxon>Betaproteobacteria</taxon>
        <taxon>Burkholderiales</taxon>
        <taxon>Oxalobacteraceae</taxon>
        <taxon>Telluria group</taxon>
        <taxon>Pseudoduganella</taxon>
    </lineage>
</organism>
<dbReference type="SUPFAM" id="SSF46565">
    <property type="entry name" value="Chaperone J-domain"/>
    <property type="match status" value="1"/>
</dbReference>
<reference evidence="10 11" key="2">
    <citation type="submission" date="2019-03" db="EMBL/GenBank/DDBJ databases">
        <title>Draft Genome Sequences of Six Type Strains of the Genus Massilia.</title>
        <authorList>
            <person name="Miess H."/>
            <person name="Frediansyhah A."/>
            <person name="Gross H."/>
        </authorList>
    </citation>
    <scope>NUCLEOTIDE SEQUENCE [LARGE SCALE GENOMIC DNA]</scope>
    <source>
        <strain evidence="10 11">DSM 17505</strain>
    </source>
</reference>
<dbReference type="GO" id="GO:0055085">
    <property type="term" value="P:transmembrane transport"/>
    <property type="evidence" value="ECO:0007669"/>
    <property type="project" value="InterPro"/>
</dbReference>
<dbReference type="SMART" id="SM00271">
    <property type="entry name" value="DnaJ"/>
    <property type="match status" value="1"/>
</dbReference>
<evidence type="ECO:0000313" key="10">
    <source>
        <dbReference type="EMBL" id="QBQ38497.1"/>
    </source>
</evidence>
<evidence type="ECO:0000256" key="4">
    <source>
        <dbReference type="ARBA" id="ARBA00023136"/>
    </source>
</evidence>
<reference evidence="9" key="3">
    <citation type="submission" date="2022-12" db="EMBL/GenBank/DDBJ databases">
        <authorList>
            <person name="Sun Q."/>
            <person name="Kim S."/>
        </authorList>
    </citation>
    <scope>NUCLEOTIDE SEQUENCE</scope>
    <source>
        <strain evidence="9">KCTC 12344</strain>
    </source>
</reference>
<evidence type="ECO:0000256" key="3">
    <source>
        <dbReference type="ARBA" id="ARBA00022989"/>
    </source>
</evidence>
<evidence type="ECO:0000313" key="12">
    <source>
        <dbReference type="Proteomes" id="UP000619512"/>
    </source>
</evidence>
<dbReference type="SUPFAM" id="SSF74653">
    <property type="entry name" value="TolA/TonB C-terminal domain"/>
    <property type="match status" value="1"/>
</dbReference>
<evidence type="ECO:0000256" key="5">
    <source>
        <dbReference type="SAM" id="MobiDB-lite"/>
    </source>
</evidence>
<evidence type="ECO:0000256" key="1">
    <source>
        <dbReference type="ARBA" id="ARBA00004167"/>
    </source>
</evidence>
<dbReference type="AlphaFoldDB" id="A0A4P7BJZ8"/>
<dbReference type="OrthoDB" id="9779622at2"/>
<keyword evidence="3 6" id="KW-1133">Transmembrane helix</keyword>
<feature type="compositionally biased region" description="Basic and acidic residues" evidence="5">
    <location>
        <begin position="270"/>
        <end position="289"/>
    </location>
</feature>
<dbReference type="PANTHER" id="PTHR24074">
    <property type="entry name" value="CO-CHAPERONE PROTEIN DJLA"/>
    <property type="match status" value="1"/>
</dbReference>
<evidence type="ECO:0000259" key="7">
    <source>
        <dbReference type="PROSITE" id="PS50076"/>
    </source>
</evidence>
<proteinExistence type="predicted"/>
<sequence length="399" mass="41952">MSKYQCHYECLKVTRDAPAEVIRAAYRSLSQKHHPDKNIGDGNAARVMARLNYAYSVLSDPGKRQLYDAQLSYEQRTRDYYSADPADDNDGTASAGSGRTLLRRISLYANGRKGRIAVVVLCVTGIAGGGVLHSIWKDQQSMLLLEQAAMPTASATGSAPAKVASDVDITTTPSAAGAHRDSAESPAPAAVLAEPVAIARTSEFERLTTLLKSMGLGLHKLDASVQAPVAKRPPPPAQPAEPDKAVLEANGTGVPPRPHASAPAVPTEAARSREDVERPAAPEPVRAEASRATVPQPPVANAPGTAAALRQAVIADARACAPSYPARAYSNGESGTVQLALLVGGDGGVLESKVQKSSGHPELDKAARKALSKCQFKVAGNDRQAEPVWTNVEYAFSLD</sequence>
<evidence type="ECO:0000313" key="9">
    <source>
        <dbReference type="EMBL" id="GGY82512.1"/>
    </source>
</evidence>
<dbReference type="GO" id="GO:0016020">
    <property type="term" value="C:membrane"/>
    <property type="evidence" value="ECO:0007669"/>
    <property type="project" value="UniProtKB-SubCell"/>
</dbReference>
<protein>
    <submittedName>
        <fullName evidence="10">TonB family protein</fullName>
    </submittedName>
</protein>
<keyword evidence="4 6" id="KW-0472">Membrane</keyword>
<accession>A0A4P7BJZ8</accession>